<dbReference type="STRING" id="1552123.EP57_06830"/>
<dbReference type="GeneID" id="58717091"/>
<sequence>MTTQKQEYKEQIGAVQLTLIPSDKYKSNKIVFKFRAPLDRATSTKRALLAALLETNTKKYPTQTAFRKELASLYGANFYTSVDKKGDEHVLTAVLDMVDGQFVPDGDGLLGQAFTLLQEILFQPNVTDGAFHEATVAREKENLAQRLESVYDDKIRYANKRLTEIMFANENFKYGAAGVLEDIPAITGADLFAYYQQLLAEDTIDLFICGDVAKKDVIAHVKALPFTDRAYRPIEAPAPVHPIEVNTVKENQPINQGKLVLGYRTNILFGDDAYVPLQLANGLLGGFSNSKIFINVREKASLAYYAHSRLDSFQGFMLISAGIDEKNYEQALAIIEEQVTAMQAGDFSEEEFAQTKAMLTNQLLEANDQAQGLIELAYNNTLKQANLDLPNWLKRISEVTKEEVVKAAASFELDTIYFLSKGADSNAETKL</sequence>
<dbReference type="eggNOG" id="COG0612">
    <property type="taxonomic scope" value="Bacteria"/>
</dbReference>
<feature type="domain" description="Peptidase M16 C-terminal" evidence="1">
    <location>
        <begin position="186"/>
        <end position="359"/>
    </location>
</feature>
<dbReference type="InterPro" id="IPR007863">
    <property type="entry name" value="Peptidase_M16_C"/>
</dbReference>
<dbReference type="NCBIfam" id="NF047422">
    <property type="entry name" value="YfmF_fam"/>
    <property type="match status" value="1"/>
</dbReference>
<dbReference type="Proteomes" id="UP000029844">
    <property type="component" value="Unassembled WGS sequence"/>
</dbReference>
<name>A0A099W762_9LIST</name>
<evidence type="ECO:0000259" key="1">
    <source>
        <dbReference type="Pfam" id="PF05193"/>
    </source>
</evidence>
<gene>
    <name evidence="2" type="ORF">EP57_06830</name>
</gene>
<dbReference type="InterPro" id="IPR011249">
    <property type="entry name" value="Metalloenz_LuxS/M16"/>
</dbReference>
<dbReference type="InterPro" id="IPR050361">
    <property type="entry name" value="MPP/UQCRC_Complex"/>
</dbReference>
<evidence type="ECO:0000313" key="3">
    <source>
        <dbReference type="Proteomes" id="UP000029844"/>
    </source>
</evidence>
<dbReference type="AlphaFoldDB" id="A0A099W762"/>
<protein>
    <submittedName>
        <fullName evidence="2">Peptidase M16</fullName>
    </submittedName>
</protein>
<organism evidence="2 3">
    <name type="scientific">Listeria booriae</name>
    <dbReference type="NCBI Taxonomy" id="1552123"/>
    <lineage>
        <taxon>Bacteria</taxon>
        <taxon>Bacillati</taxon>
        <taxon>Bacillota</taxon>
        <taxon>Bacilli</taxon>
        <taxon>Bacillales</taxon>
        <taxon>Listeriaceae</taxon>
        <taxon>Listeria</taxon>
    </lineage>
</organism>
<dbReference type="PANTHER" id="PTHR11851">
    <property type="entry name" value="METALLOPROTEASE"/>
    <property type="match status" value="1"/>
</dbReference>
<dbReference type="Pfam" id="PF05193">
    <property type="entry name" value="Peptidase_M16_C"/>
    <property type="match status" value="1"/>
</dbReference>
<dbReference type="OrthoDB" id="9762085at2"/>
<reference evidence="2 3" key="1">
    <citation type="submission" date="2014-05" db="EMBL/GenBank/DDBJ databases">
        <title>Novel Listeriaceae from food processing environments.</title>
        <authorList>
            <person name="den Bakker H.C."/>
        </authorList>
    </citation>
    <scope>NUCLEOTIDE SEQUENCE [LARGE SCALE GENOMIC DNA]</scope>
    <source>
        <strain evidence="2 3">FSL A5-0281</strain>
    </source>
</reference>
<dbReference type="SUPFAM" id="SSF63411">
    <property type="entry name" value="LuxS/MPP-like metallohydrolase"/>
    <property type="match status" value="2"/>
</dbReference>
<accession>A0A099W762</accession>
<dbReference type="Gene3D" id="3.30.830.10">
    <property type="entry name" value="Metalloenzyme, LuxS/M16 peptidase-like"/>
    <property type="match status" value="2"/>
</dbReference>
<comment type="caution">
    <text evidence="2">The sequence shown here is derived from an EMBL/GenBank/DDBJ whole genome shotgun (WGS) entry which is preliminary data.</text>
</comment>
<dbReference type="PANTHER" id="PTHR11851:SF186">
    <property type="entry name" value="INACTIVE METALLOPROTEASE YMFF-RELATED"/>
    <property type="match status" value="1"/>
</dbReference>
<dbReference type="GO" id="GO:0046872">
    <property type="term" value="F:metal ion binding"/>
    <property type="evidence" value="ECO:0007669"/>
    <property type="project" value="InterPro"/>
</dbReference>
<keyword evidence="3" id="KW-1185">Reference proteome</keyword>
<dbReference type="EMBL" id="JNFA01000019">
    <property type="protein sequence ID" value="KGL41549.1"/>
    <property type="molecule type" value="Genomic_DNA"/>
</dbReference>
<proteinExistence type="predicted"/>
<dbReference type="RefSeq" id="WP_036085364.1">
    <property type="nucleotide sequence ID" value="NZ_CBCSHQ010000014.1"/>
</dbReference>
<evidence type="ECO:0000313" key="2">
    <source>
        <dbReference type="EMBL" id="KGL41549.1"/>
    </source>
</evidence>